<evidence type="ECO:0000256" key="1">
    <source>
        <dbReference type="SAM" id="SignalP"/>
    </source>
</evidence>
<name>Q1QMJ1_NITHX</name>
<feature type="signal peptide" evidence="1">
    <location>
        <begin position="1"/>
        <end position="23"/>
    </location>
</feature>
<dbReference type="KEGG" id="nha:Nham_1741"/>
<dbReference type="RefSeq" id="WP_011510238.1">
    <property type="nucleotide sequence ID" value="NC_007964.1"/>
</dbReference>
<dbReference type="InterPro" id="IPR011250">
    <property type="entry name" value="OMP/PagP_B-barrel"/>
</dbReference>
<dbReference type="EMBL" id="CP000319">
    <property type="protein sequence ID" value="ABE62556.1"/>
    <property type="molecule type" value="Genomic_DNA"/>
</dbReference>
<keyword evidence="1" id="KW-0732">Signal</keyword>
<accession>Q1QMJ1</accession>
<sequence length="238" mass="24487">MMSPGLLGLAALATIAFPLSAFATEQGFFAGLDVSGGAAFGSSRTTNGGAPFAGGGVVGNVKLGEVVGVGGHVGYRFDPAMSAFISYQHSRGDIGWEANFPLYGVSSRFEGEAISNAILGNVAYEFPLSDATSIRTTAGLGMTFNTLSQVVETDKPTGIFVADLANHTKIGAAAQVGLGLRHKIASNVVVGLDGLIAYADGFETGNARSGNLGITDINPYRIDDVWRATLSASIKVDF</sequence>
<reference evidence="2 3" key="1">
    <citation type="submission" date="2006-03" db="EMBL/GenBank/DDBJ databases">
        <title>Complete sequence of chromosome of Nitrobacter hamburgensis X14.</title>
        <authorList>
            <consortium name="US DOE Joint Genome Institute"/>
            <person name="Copeland A."/>
            <person name="Lucas S."/>
            <person name="Lapidus A."/>
            <person name="Barry K."/>
            <person name="Detter J.C."/>
            <person name="Glavina del Rio T."/>
            <person name="Hammon N."/>
            <person name="Israni S."/>
            <person name="Dalin E."/>
            <person name="Tice H."/>
            <person name="Pitluck S."/>
            <person name="Chain P."/>
            <person name="Malfatti S."/>
            <person name="Shin M."/>
            <person name="Vergez L."/>
            <person name="Schmutz J."/>
            <person name="Larimer F."/>
            <person name="Land M."/>
            <person name="Hauser L."/>
            <person name="Kyrpides N."/>
            <person name="Ivanova N."/>
            <person name="Ward B."/>
            <person name="Arp D."/>
            <person name="Klotz M."/>
            <person name="Stein L."/>
            <person name="O'Mullan G."/>
            <person name="Starkenburg S."/>
            <person name="Sayavedra L."/>
            <person name="Poret-Peterson A.T."/>
            <person name="Gentry M.E."/>
            <person name="Bruce D."/>
            <person name="Richardson P."/>
        </authorList>
    </citation>
    <scope>NUCLEOTIDE SEQUENCE [LARGE SCALE GENOMIC DNA]</scope>
    <source>
        <strain evidence="3">DSM 10229 / NCIMB 13809 / X14</strain>
    </source>
</reference>
<protein>
    <submittedName>
        <fullName evidence="2">Uncharacterized protein</fullName>
    </submittedName>
</protein>
<proteinExistence type="predicted"/>
<keyword evidence="3" id="KW-1185">Reference proteome</keyword>
<dbReference type="AlphaFoldDB" id="Q1QMJ1"/>
<dbReference type="Proteomes" id="UP000001953">
    <property type="component" value="Chromosome"/>
</dbReference>
<gene>
    <name evidence="2" type="ordered locus">Nham_1741</name>
</gene>
<dbReference type="OrthoDB" id="8443979at2"/>
<dbReference type="SUPFAM" id="SSF56925">
    <property type="entry name" value="OMPA-like"/>
    <property type="match status" value="1"/>
</dbReference>
<dbReference type="Gene3D" id="2.40.160.20">
    <property type="match status" value="1"/>
</dbReference>
<organism evidence="2 3">
    <name type="scientific">Nitrobacter hamburgensis (strain DSM 10229 / NCIMB 13809 / X14)</name>
    <dbReference type="NCBI Taxonomy" id="323097"/>
    <lineage>
        <taxon>Bacteria</taxon>
        <taxon>Pseudomonadati</taxon>
        <taxon>Pseudomonadota</taxon>
        <taxon>Alphaproteobacteria</taxon>
        <taxon>Hyphomicrobiales</taxon>
        <taxon>Nitrobacteraceae</taxon>
        <taxon>Nitrobacter</taxon>
    </lineage>
</organism>
<dbReference type="STRING" id="323097.Nham_1741"/>
<evidence type="ECO:0000313" key="2">
    <source>
        <dbReference type="EMBL" id="ABE62556.1"/>
    </source>
</evidence>
<evidence type="ECO:0000313" key="3">
    <source>
        <dbReference type="Proteomes" id="UP000001953"/>
    </source>
</evidence>
<dbReference type="HOGENOM" id="CLU_1164900_0_0_5"/>
<dbReference type="eggNOG" id="ENOG50346ME">
    <property type="taxonomic scope" value="Bacteria"/>
</dbReference>
<feature type="chain" id="PRO_5004195757" evidence="1">
    <location>
        <begin position="24"/>
        <end position="238"/>
    </location>
</feature>